<organism evidence="2 3">
    <name type="scientific">Paenibacillus dendritiformis C454</name>
    <dbReference type="NCBI Taxonomy" id="1131935"/>
    <lineage>
        <taxon>Bacteria</taxon>
        <taxon>Bacillati</taxon>
        <taxon>Bacillota</taxon>
        <taxon>Bacilli</taxon>
        <taxon>Bacillales</taxon>
        <taxon>Paenibacillaceae</taxon>
        <taxon>Paenibacillus</taxon>
    </lineage>
</organism>
<gene>
    <name evidence="2" type="ORF">PDENDC454_09710</name>
</gene>
<evidence type="ECO:0000256" key="1">
    <source>
        <dbReference type="SAM" id="MobiDB-lite"/>
    </source>
</evidence>
<reference evidence="2 3" key="1">
    <citation type="journal article" date="2012" name="J. Bacteriol.">
        <title>Genome Sequence of the Pattern-Forming Social Bacterium Paenibacillus dendritiformis C454 Chiral Morphotype.</title>
        <authorList>
            <person name="Sirota-Madi A."/>
            <person name="Olender T."/>
            <person name="Helman Y."/>
            <person name="Brainis I."/>
            <person name="Finkelshtein A."/>
            <person name="Roth D."/>
            <person name="Hagai E."/>
            <person name="Leshkowitz D."/>
            <person name="Brodsky L."/>
            <person name="Galatenko V."/>
            <person name="Nikolaev V."/>
            <person name="Gutnick D.L."/>
            <person name="Lancet D."/>
            <person name="Ben-Jacob E."/>
        </authorList>
    </citation>
    <scope>NUCLEOTIDE SEQUENCE [LARGE SCALE GENOMIC DNA]</scope>
    <source>
        <strain evidence="2 3">C454</strain>
    </source>
</reference>
<sequence>SSTGHSSRGKAESPDGAGAMQGNAVTGRTVILEASSLPETERVEEMLRFYRNFGRMSPHAEEFLQIYIILLPFAPKPSEMEEIPAVLQDSLFGEALHSQLLRFCRISILE</sequence>
<feature type="region of interest" description="Disordered" evidence="1">
    <location>
        <begin position="1"/>
        <end position="24"/>
    </location>
</feature>
<accession>H3SER4</accession>
<name>H3SER4_9BACL</name>
<keyword evidence="3" id="KW-1185">Reference proteome</keyword>
<proteinExistence type="predicted"/>
<feature type="non-terminal residue" evidence="2">
    <location>
        <position position="1"/>
    </location>
</feature>
<protein>
    <submittedName>
        <fullName evidence="2">Uncharacterized protein</fullName>
    </submittedName>
</protein>
<dbReference type="RefSeq" id="WP_006676453.1">
    <property type="nucleotide sequence ID" value="NZ_AHKH01000020.1"/>
</dbReference>
<dbReference type="AlphaFoldDB" id="H3SER4"/>
<evidence type="ECO:0000313" key="3">
    <source>
        <dbReference type="Proteomes" id="UP000003900"/>
    </source>
</evidence>
<dbReference type="Proteomes" id="UP000003900">
    <property type="component" value="Unassembled WGS sequence"/>
</dbReference>
<comment type="caution">
    <text evidence="2">The sequence shown here is derived from an EMBL/GenBank/DDBJ whole genome shotgun (WGS) entry which is preliminary data.</text>
</comment>
<dbReference type="EMBL" id="AHKH01000020">
    <property type="protein sequence ID" value="EHQ62429.1"/>
    <property type="molecule type" value="Genomic_DNA"/>
</dbReference>
<evidence type="ECO:0000313" key="2">
    <source>
        <dbReference type="EMBL" id="EHQ62429.1"/>
    </source>
</evidence>